<dbReference type="PATRIC" id="fig|1681.53.peg.196"/>
<gene>
    <name evidence="1" type="ORF">HMPREF3196_00201</name>
</gene>
<protein>
    <submittedName>
        <fullName evidence="1">Uncharacterized protein</fullName>
    </submittedName>
</protein>
<name>A0A133KSV8_BIFBI</name>
<dbReference type="Proteomes" id="UP000070092">
    <property type="component" value="Unassembled WGS sequence"/>
</dbReference>
<sequence>MDGIDIFDARLQRIVLNKKDASQTRAETNTNTAESPEFRASSACSLVRKCEESSHVSY</sequence>
<reference evidence="1 2" key="1">
    <citation type="submission" date="2016-01" db="EMBL/GenBank/DDBJ databases">
        <authorList>
            <person name="Oliw E.H."/>
        </authorList>
    </citation>
    <scope>NUCLEOTIDE SEQUENCE [LARGE SCALE GENOMIC DNA]</scope>
    <source>
        <strain evidence="1 2">MJR8628B</strain>
    </source>
</reference>
<comment type="caution">
    <text evidence="1">The sequence shown here is derived from an EMBL/GenBank/DDBJ whole genome shotgun (WGS) entry which is preliminary data.</text>
</comment>
<dbReference type="AlphaFoldDB" id="A0A133KSV8"/>
<proteinExistence type="predicted"/>
<evidence type="ECO:0000313" key="2">
    <source>
        <dbReference type="Proteomes" id="UP000070092"/>
    </source>
</evidence>
<organism evidence="1 2">
    <name type="scientific">Bifidobacterium bifidum</name>
    <dbReference type="NCBI Taxonomy" id="1681"/>
    <lineage>
        <taxon>Bacteria</taxon>
        <taxon>Bacillati</taxon>
        <taxon>Actinomycetota</taxon>
        <taxon>Actinomycetes</taxon>
        <taxon>Bifidobacteriales</taxon>
        <taxon>Bifidobacteriaceae</taxon>
        <taxon>Bifidobacterium</taxon>
    </lineage>
</organism>
<accession>A0A133KSV8</accession>
<dbReference type="EMBL" id="LRPO01000006">
    <property type="protein sequence ID" value="KWZ82651.1"/>
    <property type="molecule type" value="Genomic_DNA"/>
</dbReference>
<evidence type="ECO:0000313" key="1">
    <source>
        <dbReference type="EMBL" id="KWZ82651.1"/>
    </source>
</evidence>